<dbReference type="AlphaFoldDB" id="A0A830FW33"/>
<dbReference type="EMBL" id="BMON01000004">
    <property type="protein sequence ID" value="GGM49241.1"/>
    <property type="molecule type" value="Genomic_DNA"/>
</dbReference>
<dbReference type="Proteomes" id="UP000656367">
    <property type="component" value="Unassembled WGS sequence"/>
</dbReference>
<accession>A0A830FW33</accession>
<evidence type="ECO:0000313" key="1">
    <source>
        <dbReference type="EMBL" id="GGM49241.1"/>
    </source>
</evidence>
<sequence>MSDFLRCYYKDIYGTCPVERKLQKHCRVISVPQSGEGRPTEGALHTDYE</sequence>
<evidence type="ECO:0000313" key="2">
    <source>
        <dbReference type="Proteomes" id="UP000656367"/>
    </source>
</evidence>
<name>A0A830FW33_HALAR</name>
<reference evidence="1" key="2">
    <citation type="submission" date="2020-09" db="EMBL/GenBank/DDBJ databases">
        <authorList>
            <person name="Sun Q."/>
            <person name="Ohkuma M."/>
        </authorList>
    </citation>
    <scope>NUCLEOTIDE SEQUENCE</scope>
    <source>
        <strain evidence="1">JCM 15759</strain>
    </source>
</reference>
<protein>
    <submittedName>
        <fullName evidence="1">Uncharacterized protein</fullName>
    </submittedName>
</protein>
<reference evidence="1" key="1">
    <citation type="journal article" date="2014" name="Int. J. Syst. Evol. Microbiol.">
        <title>Complete genome sequence of Corynebacterium casei LMG S-19264T (=DSM 44701T), isolated from a smear-ripened cheese.</title>
        <authorList>
            <consortium name="US DOE Joint Genome Institute (JGI-PGF)"/>
            <person name="Walter F."/>
            <person name="Albersmeier A."/>
            <person name="Kalinowski J."/>
            <person name="Ruckert C."/>
        </authorList>
    </citation>
    <scope>NUCLEOTIDE SEQUENCE</scope>
    <source>
        <strain evidence="1">JCM 15759</strain>
    </source>
</reference>
<comment type="caution">
    <text evidence="1">The sequence shown here is derived from an EMBL/GenBank/DDBJ whole genome shotgun (WGS) entry which is preliminary data.</text>
</comment>
<proteinExistence type="predicted"/>
<gene>
    <name evidence="1" type="ORF">GCM10009006_33180</name>
</gene>
<organism evidence="1 2">
    <name type="scientific">Haloarcula argentinensis</name>
    <dbReference type="NCBI Taxonomy" id="43776"/>
    <lineage>
        <taxon>Archaea</taxon>
        <taxon>Methanobacteriati</taxon>
        <taxon>Methanobacteriota</taxon>
        <taxon>Stenosarchaea group</taxon>
        <taxon>Halobacteria</taxon>
        <taxon>Halobacteriales</taxon>
        <taxon>Haloarculaceae</taxon>
        <taxon>Haloarcula</taxon>
    </lineage>
</organism>